<keyword evidence="2" id="KW-0472">Membrane</keyword>
<keyword evidence="2" id="KW-1133">Transmembrane helix</keyword>
<keyword evidence="4" id="KW-1185">Reference proteome</keyword>
<keyword evidence="2" id="KW-0812">Transmembrane</keyword>
<dbReference type="Proteomes" id="UP001337655">
    <property type="component" value="Unassembled WGS sequence"/>
</dbReference>
<dbReference type="EMBL" id="JAVRRT010000007">
    <property type="protein sequence ID" value="KAK5170089.1"/>
    <property type="molecule type" value="Genomic_DNA"/>
</dbReference>
<protein>
    <submittedName>
        <fullName evidence="3">Uncharacterized protein</fullName>
    </submittedName>
</protein>
<accession>A0AAV9PC38</accession>
<name>A0AAV9PC38_9PEZI</name>
<dbReference type="AlphaFoldDB" id="A0AAV9PC38"/>
<dbReference type="GeneID" id="89926018"/>
<organism evidence="3 4">
    <name type="scientific">Saxophila tyrrhenica</name>
    <dbReference type="NCBI Taxonomy" id="1690608"/>
    <lineage>
        <taxon>Eukaryota</taxon>
        <taxon>Fungi</taxon>
        <taxon>Dikarya</taxon>
        <taxon>Ascomycota</taxon>
        <taxon>Pezizomycotina</taxon>
        <taxon>Dothideomycetes</taxon>
        <taxon>Dothideomycetidae</taxon>
        <taxon>Mycosphaerellales</taxon>
        <taxon>Extremaceae</taxon>
        <taxon>Saxophila</taxon>
    </lineage>
</organism>
<comment type="caution">
    <text evidence="3">The sequence shown here is derived from an EMBL/GenBank/DDBJ whole genome shotgun (WGS) entry which is preliminary data.</text>
</comment>
<evidence type="ECO:0000313" key="4">
    <source>
        <dbReference type="Proteomes" id="UP001337655"/>
    </source>
</evidence>
<evidence type="ECO:0000256" key="1">
    <source>
        <dbReference type="SAM" id="MobiDB-lite"/>
    </source>
</evidence>
<feature type="region of interest" description="Disordered" evidence="1">
    <location>
        <begin position="240"/>
        <end position="269"/>
    </location>
</feature>
<proteinExistence type="predicted"/>
<evidence type="ECO:0000313" key="3">
    <source>
        <dbReference type="EMBL" id="KAK5170089.1"/>
    </source>
</evidence>
<feature type="region of interest" description="Disordered" evidence="1">
    <location>
        <begin position="154"/>
        <end position="207"/>
    </location>
</feature>
<dbReference type="RefSeq" id="XP_064659287.1">
    <property type="nucleotide sequence ID" value="XM_064801926.1"/>
</dbReference>
<evidence type="ECO:0000256" key="2">
    <source>
        <dbReference type="SAM" id="Phobius"/>
    </source>
</evidence>
<feature type="transmembrane region" description="Helical" evidence="2">
    <location>
        <begin position="211"/>
        <end position="234"/>
    </location>
</feature>
<reference evidence="3 4" key="1">
    <citation type="submission" date="2023-08" db="EMBL/GenBank/DDBJ databases">
        <title>Black Yeasts Isolated from many extreme environments.</title>
        <authorList>
            <person name="Coleine C."/>
            <person name="Stajich J.E."/>
            <person name="Selbmann L."/>
        </authorList>
    </citation>
    <scope>NUCLEOTIDE SEQUENCE [LARGE SCALE GENOMIC DNA]</scope>
    <source>
        <strain evidence="3 4">CCFEE 5935</strain>
    </source>
</reference>
<feature type="compositionally biased region" description="Low complexity" evidence="1">
    <location>
        <begin position="157"/>
        <end position="196"/>
    </location>
</feature>
<gene>
    <name evidence="3" type="ORF">LTR77_004673</name>
</gene>
<sequence>MVGTLSTPSSSTSASTYNGPTTIFCPPSSSPYLKYLADPSPTPVDVPRGTPSVVKDNGFALYLPFSVSTSTVVDATTLIDALSIPSEKLGTGSGGTVYVLSATAGNTAVATLTAYDSVTLGESVTLYIPYTNHLPRKVTVGLLFDQLQQAFETGQTSPPAVATGGPSSSPGSPAASSALSISASTSSRSSVHTPPSTDDPSQDADGIPPGALAGGIVGAFFAGLVLCALIFMCLRRRKAKPTPSQAEEDQSSTGSNGARHFSNDKGPRVATTLSGVTDWTKHIPQDKGDGAISSALESVFNQIQTHVEGFYEAKPGLISQGDIEGVKRVSSDSLPWTLMQSSDAAVLLEAVLVRWVVHRISGRSAAAESLLPAELTAIPEMNQWHMERDGSVDGTRSRGQRGFTQAFSQWRKLTGFLAQEPRTHDASRSQLNSKIEIAVQRLTEALSPWEISRKSKASLSLHKILLQASDAGTLLFTQSSSYVFDWSSGEGGYGRTLVVSPALVRDSEGDATESHRMQDRRVLVAAKTVKAAG</sequence>